<sequence length="34" mass="3626">MTQVDDSVVRVGGGISCYVTSGSWHSGFDNSVYD</sequence>
<name>A0A7G9YIH3_9EURY</name>
<organism evidence="2">
    <name type="scientific">Candidatus Methanogaster sp. ANME-2c ERB4</name>
    <dbReference type="NCBI Taxonomy" id="2759911"/>
    <lineage>
        <taxon>Archaea</taxon>
        <taxon>Methanobacteriati</taxon>
        <taxon>Methanobacteriota</taxon>
        <taxon>Stenosarchaea group</taxon>
        <taxon>Methanomicrobia</taxon>
        <taxon>Methanosarcinales</taxon>
        <taxon>ANME-2 cluster</taxon>
        <taxon>Candidatus Methanogasteraceae</taxon>
        <taxon>Candidatus Methanogaster</taxon>
    </lineage>
</organism>
<dbReference type="EMBL" id="MT631145">
    <property type="protein sequence ID" value="QNO45708.1"/>
    <property type="molecule type" value="Genomic_DNA"/>
</dbReference>
<evidence type="ECO:0000313" key="2">
    <source>
        <dbReference type="EMBL" id="QNO47807.1"/>
    </source>
</evidence>
<reference evidence="2" key="1">
    <citation type="submission" date="2020-06" db="EMBL/GenBank/DDBJ databases">
        <title>Unique genomic features of the anaerobic methanotrophic archaea.</title>
        <authorList>
            <person name="Chadwick G.L."/>
            <person name="Skennerton C.T."/>
            <person name="Laso-Perez R."/>
            <person name="Leu A.O."/>
            <person name="Speth D.R."/>
            <person name="Yu H."/>
            <person name="Morgan-Lang C."/>
            <person name="Hatzenpichler R."/>
            <person name="Goudeau D."/>
            <person name="Malmstrom R."/>
            <person name="Brazelton W.J."/>
            <person name="Woyke T."/>
            <person name="Hallam S.J."/>
            <person name="Tyson G.W."/>
            <person name="Wegener G."/>
            <person name="Boetius A."/>
            <person name="Orphan V."/>
        </authorList>
    </citation>
    <scope>NUCLEOTIDE SEQUENCE</scope>
</reference>
<accession>A0A7G9YIH3</accession>
<dbReference type="AlphaFoldDB" id="A0A7G9YIH3"/>
<proteinExistence type="predicted"/>
<protein>
    <submittedName>
        <fullName evidence="2">Uncharacterized protein</fullName>
    </submittedName>
</protein>
<dbReference type="EMBL" id="MT631276">
    <property type="protein sequence ID" value="QNO47807.1"/>
    <property type="molecule type" value="Genomic_DNA"/>
</dbReference>
<gene>
    <name evidence="2" type="ORF">GNFHAPIE_00012</name>
    <name evidence="1" type="ORF">IKJKAPDM_00018</name>
</gene>
<evidence type="ECO:0000313" key="1">
    <source>
        <dbReference type="EMBL" id="QNO45708.1"/>
    </source>
</evidence>